<dbReference type="PROSITE" id="PS01112">
    <property type="entry name" value="RNA_POL_N_8KD"/>
    <property type="match status" value="1"/>
</dbReference>
<dbReference type="InterPro" id="IPR000268">
    <property type="entry name" value="RPABC5/Rpb10"/>
</dbReference>
<dbReference type="AlphaFoldDB" id="A0A382DTX8"/>
<dbReference type="GO" id="GO:0005666">
    <property type="term" value="C:RNA polymerase III complex"/>
    <property type="evidence" value="ECO:0007669"/>
    <property type="project" value="TreeGrafter"/>
</dbReference>
<sequence>MIIPVRCFTCGKVIGNLWNTYIELNKVQSTEETLDQLHLTKMCCRRMMITHVNLIDDIIKYNRYENTLNQKVNDVKKE</sequence>
<dbReference type="PANTHER" id="PTHR23431">
    <property type="entry name" value="DNA-DIRECTED RNA POLYMERASES I, II, AND III SUBUNIT RPABC5 FAMILY MEMBER"/>
    <property type="match status" value="1"/>
</dbReference>
<dbReference type="PANTHER" id="PTHR23431:SF3">
    <property type="entry name" value="DNA-DIRECTED RNA POLYMERASES I, II, AND III SUBUNIT RPABC5"/>
    <property type="match status" value="1"/>
</dbReference>
<dbReference type="GO" id="GO:0042797">
    <property type="term" value="P:tRNA transcription by RNA polymerase III"/>
    <property type="evidence" value="ECO:0007669"/>
    <property type="project" value="TreeGrafter"/>
</dbReference>
<keyword evidence="1" id="KW-0240">DNA-directed RNA polymerase</keyword>
<keyword evidence="3" id="KW-0862">Zinc</keyword>
<dbReference type="PIRSF" id="PIRSF005653">
    <property type="entry name" value="RNA_pol_N/8_sub"/>
    <property type="match status" value="1"/>
</dbReference>
<gene>
    <name evidence="5" type="ORF">METZ01_LOCUS194248</name>
</gene>
<dbReference type="GO" id="GO:0006366">
    <property type="term" value="P:transcription by RNA polymerase II"/>
    <property type="evidence" value="ECO:0007669"/>
    <property type="project" value="TreeGrafter"/>
</dbReference>
<dbReference type="SUPFAM" id="SSF46924">
    <property type="entry name" value="RNA polymerase subunit RPB10"/>
    <property type="match status" value="1"/>
</dbReference>
<evidence type="ECO:0000256" key="4">
    <source>
        <dbReference type="ARBA" id="ARBA00023163"/>
    </source>
</evidence>
<organism evidence="5">
    <name type="scientific">marine metagenome</name>
    <dbReference type="NCBI Taxonomy" id="408172"/>
    <lineage>
        <taxon>unclassified sequences</taxon>
        <taxon>metagenomes</taxon>
        <taxon>ecological metagenomes</taxon>
    </lineage>
</organism>
<dbReference type="Pfam" id="PF01194">
    <property type="entry name" value="RNA_pol_N"/>
    <property type="match status" value="1"/>
</dbReference>
<dbReference type="GO" id="GO:0003899">
    <property type="term" value="F:DNA-directed RNA polymerase activity"/>
    <property type="evidence" value="ECO:0007669"/>
    <property type="project" value="InterPro"/>
</dbReference>
<accession>A0A382DTX8</accession>
<dbReference type="GO" id="GO:0005736">
    <property type="term" value="C:RNA polymerase I complex"/>
    <property type="evidence" value="ECO:0007669"/>
    <property type="project" value="TreeGrafter"/>
</dbReference>
<evidence type="ECO:0000313" key="5">
    <source>
        <dbReference type="EMBL" id="SVB41394.1"/>
    </source>
</evidence>
<dbReference type="GO" id="GO:0008270">
    <property type="term" value="F:zinc ion binding"/>
    <property type="evidence" value="ECO:0007669"/>
    <property type="project" value="InterPro"/>
</dbReference>
<keyword evidence="2" id="KW-0479">Metal-binding</keyword>
<evidence type="ECO:0000256" key="3">
    <source>
        <dbReference type="ARBA" id="ARBA00022833"/>
    </source>
</evidence>
<dbReference type="NCBIfam" id="NF003089">
    <property type="entry name" value="PRK04016.1"/>
    <property type="match status" value="1"/>
</dbReference>
<name>A0A382DTX8_9ZZZZ</name>
<dbReference type="InterPro" id="IPR023580">
    <property type="entry name" value="RNA_pol_su_RPB10"/>
</dbReference>
<evidence type="ECO:0000256" key="2">
    <source>
        <dbReference type="ARBA" id="ARBA00022723"/>
    </source>
</evidence>
<dbReference type="GO" id="GO:0006360">
    <property type="term" value="P:transcription by RNA polymerase I"/>
    <property type="evidence" value="ECO:0007669"/>
    <property type="project" value="TreeGrafter"/>
</dbReference>
<dbReference type="GO" id="GO:0005665">
    <property type="term" value="C:RNA polymerase II, core complex"/>
    <property type="evidence" value="ECO:0007669"/>
    <property type="project" value="TreeGrafter"/>
</dbReference>
<dbReference type="FunFam" id="1.10.10.60:FF:000024">
    <property type="entry name" value="DNA-directed RNA polymerases I, II, and III subunit"/>
    <property type="match status" value="1"/>
</dbReference>
<dbReference type="GO" id="GO:0003677">
    <property type="term" value="F:DNA binding"/>
    <property type="evidence" value="ECO:0007669"/>
    <property type="project" value="InterPro"/>
</dbReference>
<dbReference type="EMBL" id="UINC01040889">
    <property type="protein sequence ID" value="SVB41394.1"/>
    <property type="molecule type" value="Genomic_DNA"/>
</dbReference>
<evidence type="ECO:0000256" key="1">
    <source>
        <dbReference type="ARBA" id="ARBA00022478"/>
    </source>
</evidence>
<keyword evidence="4" id="KW-0804">Transcription</keyword>
<dbReference type="Gene3D" id="1.10.10.60">
    <property type="entry name" value="Homeodomain-like"/>
    <property type="match status" value="1"/>
</dbReference>
<dbReference type="InterPro" id="IPR020789">
    <property type="entry name" value="RNA_pol_suN_Zn-BS"/>
</dbReference>
<protein>
    <submittedName>
        <fullName evidence="5">Uncharacterized protein</fullName>
    </submittedName>
</protein>
<reference evidence="5" key="1">
    <citation type="submission" date="2018-05" db="EMBL/GenBank/DDBJ databases">
        <authorList>
            <person name="Lanie J.A."/>
            <person name="Ng W.-L."/>
            <person name="Kazmierczak K.M."/>
            <person name="Andrzejewski T.M."/>
            <person name="Davidsen T.M."/>
            <person name="Wayne K.J."/>
            <person name="Tettelin H."/>
            <person name="Glass J.I."/>
            <person name="Rusch D."/>
            <person name="Podicherti R."/>
            <person name="Tsui H.-C.T."/>
            <person name="Winkler M.E."/>
        </authorList>
    </citation>
    <scope>NUCLEOTIDE SEQUENCE</scope>
</reference>
<proteinExistence type="predicted"/>